<dbReference type="GO" id="GO:0005783">
    <property type="term" value="C:endoplasmic reticulum"/>
    <property type="evidence" value="ECO:0007669"/>
    <property type="project" value="TreeGrafter"/>
</dbReference>
<dbReference type="InterPro" id="IPR050749">
    <property type="entry name" value="Glycosyl_Hydrolase_47"/>
</dbReference>
<protein>
    <recommendedName>
        <fullName evidence="8">alpha-1,2-Mannosidase</fullName>
        <ecNumber evidence="8">3.2.1.-</ecNumber>
    </recommendedName>
</protein>
<feature type="non-terminal residue" evidence="9">
    <location>
        <position position="1"/>
    </location>
</feature>
<dbReference type="InterPro" id="IPR036026">
    <property type="entry name" value="Seven-hairpin_glycosidases"/>
</dbReference>
<organism evidence="9">
    <name type="scientific">Oppiella nova</name>
    <dbReference type="NCBI Taxonomy" id="334625"/>
    <lineage>
        <taxon>Eukaryota</taxon>
        <taxon>Metazoa</taxon>
        <taxon>Ecdysozoa</taxon>
        <taxon>Arthropoda</taxon>
        <taxon>Chelicerata</taxon>
        <taxon>Arachnida</taxon>
        <taxon>Acari</taxon>
        <taxon>Acariformes</taxon>
        <taxon>Sarcoptiformes</taxon>
        <taxon>Oribatida</taxon>
        <taxon>Brachypylina</taxon>
        <taxon>Oppioidea</taxon>
        <taxon>Oppiidae</taxon>
        <taxon>Oppiella</taxon>
    </lineage>
</organism>
<keyword evidence="5 7" id="KW-1015">Disulfide bond</keyword>
<feature type="binding site" evidence="6">
    <location>
        <position position="258"/>
    </location>
    <ligand>
        <name>Ca(2+)</name>
        <dbReference type="ChEBI" id="CHEBI:29108"/>
    </ligand>
</feature>
<dbReference type="PRINTS" id="PR00747">
    <property type="entry name" value="GLYHDRLASE47"/>
</dbReference>
<dbReference type="InterPro" id="IPR012341">
    <property type="entry name" value="6hp_glycosidase-like_sf"/>
</dbReference>
<keyword evidence="4 8" id="KW-0378">Hydrolase</keyword>
<dbReference type="OrthoDB" id="8118055at2759"/>
<evidence type="ECO:0000256" key="3">
    <source>
        <dbReference type="ARBA" id="ARBA00007658"/>
    </source>
</evidence>
<dbReference type="Pfam" id="PF01532">
    <property type="entry name" value="Glyco_hydro_47"/>
    <property type="match status" value="1"/>
</dbReference>
<dbReference type="GO" id="GO:0005975">
    <property type="term" value="P:carbohydrate metabolic process"/>
    <property type="evidence" value="ECO:0007669"/>
    <property type="project" value="InterPro"/>
</dbReference>
<comment type="pathway">
    <text evidence="2">Protein modification; protein glycosylation.</text>
</comment>
<keyword evidence="10" id="KW-1185">Reference proteome</keyword>
<keyword evidence="8" id="KW-0326">Glycosidase</keyword>
<name>A0A7R9MG86_9ACAR</name>
<dbReference type="Gene3D" id="1.50.10.10">
    <property type="match status" value="1"/>
</dbReference>
<dbReference type="FunFam" id="1.50.10.10:FF:000097">
    <property type="entry name" value="alpha-1,2-Mannosidase"/>
    <property type="match status" value="1"/>
</dbReference>
<sequence length="275" mass="31470">HFMDKQTKPHSGLYPNYVNPHNGQWGEDSVSLGALGDSFYEYLIKSWVQSNGTDPQALSLYNKAMDAVDKQLVQKSRNGLTYLAKMSYGHLEHKMEHLACFTGGMFGLGALHASDDTTRHHFLSLAAKITDTCAQSYARTATHIGPEAFYFTDREEAVALNNHEKYYILRPEVIESYFYLWRLTHDQRFRDYAWSAAQAIQRHCHTDYGFSGIRNTSDVQSAKDDVQQTFFLAETLKYLYLIFSSDDLISLDDWVFNTEAHPFPILTTKTGLSYN</sequence>
<accession>A0A7R9MG86</accession>
<dbReference type="GO" id="GO:0000139">
    <property type="term" value="C:Golgi membrane"/>
    <property type="evidence" value="ECO:0007669"/>
    <property type="project" value="TreeGrafter"/>
</dbReference>
<keyword evidence="6" id="KW-0106">Calcium</keyword>
<evidence type="ECO:0000256" key="6">
    <source>
        <dbReference type="PIRSR" id="PIRSR601382-2"/>
    </source>
</evidence>
<evidence type="ECO:0000256" key="7">
    <source>
        <dbReference type="PIRSR" id="PIRSR601382-3"/>
    </source>
</evidence>
<dbReference type="PANTHER" id="PTHR11742:SF6">
    <property type="entry name" value="MANNOSYL-OLIGOSACCHARIDE ALPHA-1,2-MANNOSIDASE IA-RELATED"/>
    <property type="match status" value="1"/>
</dbReference>
<dbReference type="EMBL" id="CAJPVJ010017612">
    <property type="protein sequence ID" value="CAG2176689.1"/>
    <property type="molecule type" value="Genomic_DNA"/>
</dbReference>
<evidence type="ECO:0000256" key="4">
    <source>
        <dbReference type="ARBA" id="ARBA00022801"/>
    </source>
</evidence>
<dbReference type="Proteomes" id="UP000728032">
    <property type="component" value="Unassembled WGS sequence"/>
</dbReference>
<dbReference type="EC" id="3.2.1.-" evidence="8"/>
<dbReference type="SUPFAM" id="SSF48225">
    <property type="entry name" value="Seven-hairpin glycosidases"/>
    <property type="match status" value="1"/>
</dbReference>
<evidence type="ECO:0000256" key="2">
    <source>
        <dbReference type="ARBA" id="ARBA00004922"/>
    </source>
</evidence>
<dbReference type="AlphaFoldDB" id="A0A7R9MG86"/>
<evidence type="ECO:0000256" key="8">
    <source>
        <dbReference type="RuleBase" id="RU361193"/>
    </source>
</evidence>
<proteinExistence type="inferred from homology"/>
<dbReference type="EMBL" id="OC932437">
    <property type="protein sequence ID" value="CAD7659527.1"/>
    <property type="molecule type" value="Genomic_DNA"/>
</dbReference>
<evidence type="ECO:0000313" key="10">
    <source>
        <dbReference type="Proteomes" id="UP000728032"/>
    </source>
</evidence>
<dbReference type="GO" id="GO:0005509">
    <property type="term" value="F:calcium ion binding"/>
    <property type="evidence" value="ECO:0007669"/>
    <property type="project" value="InterPro"/>
</dbReference>
<comment type="cofactor">
    <cofactor evidence="1 6">
        <name>Ca(2+)</name>
        <dbReference type="ChEBI" id="CHEBI:29108"/>
    </cofactor>
</comment>
<evidence type="ECO:0000256" key="5">
    <source>
        <dbReference type="ARBA" id="ARBA00023157"/>
    </source>
</evidence>
<gene>
    <name evidence="9" type="ORF">ONB1V03_LOCUS16122</name>
</gene>
<dbReference type="PANTHER" id="PTHR11742">
    <property type="entry name" value="MANNOSYL-OLIGOSACCHARIDE ALPHA-1,2-MANNOSIDASE-RELATED"/>
    <property type="match status" value="1"/>
</dbReference>
<comment type="similarity">
    <text evidence="3 8">Belongs to the glycosyl hydrolase 47 family.</text>
</comment>
<evidence type="ECO:0000313" key="9">
    <source>
        <dbReference type="EMBL" id="CAD7659527.1"/>
    </source>
</evidence>
<evidence type="ECO:0000256" key="1">
    <source>
        <dbReference type="ARBA" id="ARBA00001913"/>
    </source>
</evidence>
<reference evidence="9" key="1">
    <citation type="submission" date="2020-11" db="EMBL/GenBank/DDBJ databases">
        <authorList>
            <person name="Tran Van P."/>
        </authorList>
    </citation>
    <scope>NUCLEOTIDE SEQUENCE</scope>
</reference>
<dbReference type="InterPro" id="IPR001382">
    <property type="entry name" value="Glyco_hydro_47"/>
</dbReference>
<feature type="disulfide bond" evidence="7">
    <location>
        <begin position="100"/>
        <end position="133"/>
    </location>
</feature>
<keyword evidence="6" id="KW-0479">Metal-binding</keyword>
<dbReference type="GO" id="GO:0004571">
    <property type="term" value="F:mannosyl-oligosaccharide 1,2-alpha-mannosidase activity"/>
    <property type="evidence" value="ECO:0007669"/>
    <property type="project" value="InterPro"/>
</dbReference>